<dbReference type="PANTHER" id="PTHR36113:SF3">
    <property type="entry name" value="SLL5075 PROTEIN"/>
    <property type="match status" value="1"/>
</dbReference>
<dbReference type="OrthoDB" id="1270449at2"/>
<reference evidence="1 2" key="1">
    <citation type="journal article" date="2019" name="Int. J. Syst. Evol. Microbiol.">
        <title>Capsulimonas corticalis gen. nov., sp. nov., an aerobic capsulated bacterium, of a novel bacterial order, Capsulimonadales ord. nov., of the class Armatimonadia of the phylum Armatimonadetes.</title>
        <authorList>
            <person name="Li J."/>
            <person name="Kudo C."/>
            <person name="Tonouchi A."/>
        </authorList>
    </citation>
    <scope>NUCLEOTIDE SEQUENCE [LARGE SCALE GENOMIC DNA]</scope>
    <source>
        <strain evidence="1 2">AX-7</strain>
    </source>
</reference>
<dbReference type="PROSITE" id="PS51819">
    <property type="entry name" value="VOC"/>
    <property type="match status" value="1"/>
</dbReference>
<protein>
    <submittedName>
        <fullName evidence="1">Glyoxalase</fullName>
    </submittedName>
</protein>
<dbReference type="KEGG" id="ccot:CCAX7_18590"/>
<dbReference type="Gene3D" id="3.10.180.10">
    <property type="entry name" value="2,3-Dihydroxybiphenyl 1,2-Dioxygenase, domain 1"/>
    <property type="match status" value="1"/>
</dbReference>
<dbReference type="EMBL" id="AP025739">
    <property type="protein sequence ID" value="BDI29808.1"/>
    <property type="molecule type" value="Genomic_DNA"/>
</dbReference>
<gene>
    <name evidence="1" type="ORF">CCAX7_18590</name>
</gene>
<dbReference type="InterPro" id="IPR051332">
    <property type="entry name" value="Fosfomycin_Res_Enzymes"/>
</dbReference>
<proteinExistence type="predicted"/>
<dbReference type="Pfam" id="PF00903">
    <property type="entry name" value="Glyoxalase"/>
    <property type="match status" value="1"/>
</dbReference>
<dbReference type="InterPro" id="IPR004360">
    <property type="entry name" value="Glyas_Fos-R_dOase_dom"/>
</dbReference>
<organism evidence="1 2">
    <name type="scientific">Capsulimonas corticalis</name>
    <dbReference type="NCBI Taxonomy" id="2219043"/>
    <lineage>
        <taxon>Bacteria</taxon>
        <taxon>Bacillati</taxon>
        <taxon>Armatimonadota</taxon>
        <taxon>Armatimonadia</taxon>
        <taxon>Capsulimonadales</taxon>
        <taxon>Capsulimonadaceae</taxon>
        <taxon>Capsulimonas</taxon>
    </lineage>
</organism>
<dbReference type="CDD" id="cd06587">
    <property type="entry name" value="VOC"/>
    <property type="match status" value="1"/>
</dbReference>
<accession>A0A402D5H3</accession>
<dbReference type="SUPFAM" id="SSF54593">
    <property type="entry name" value="Glyoxalase/Bleomycin resistance protein/Dihydroxybiphenyl dioxygenase"/>
    <property type="match status" value="1"/>
</dbReference>
<dbReference type="AlphaFoldDB" id="A0A402D5H3"/>
<sequence>MMTLNHLNLSVRDVTEAKNFFETYFDFRVLEEKDRPPLTVMIDEGNFVLTVSRLTSEKPVYPKGFHVGFFQPDQAHVWKLYHKLQTGGFAPREPGPVHGSFGFYLEALGGVLIEVSCWE</sequence>
<dbReference type="InterPro" id="IPR029068">
    <property type="entry name" value="Glyas_Bleomycin-R_OHBP_Dase"/>
</dbReference>
<dbReference type="InterPro" id="IPR037523">
    <property type="entry name" value="VOC_core"/>
</dbReference>
<evidence type="ECO:0000313" key="1">
    <source>
        <dbReference type="EMBL" id="BDI29808.1"/>
    </source>
</evidence>
<name>A0A402D5H3_9BACT</name>
<keyword evidence="2" id="KW-1185">Reference proteome</keyword>
<dbReference type="Proteomes" id="UP000287394">
    <property type="component" value="Chromosome"/>
</dbReference>
<dbReference type="PANTHER" id="PTHR36113">
    <property type="entry name" value="LYASE, PUTATIVE-RELATED-RELATED"/>
    <property type="match status" value="1"/>
</dbReference>
<evidence type="ECO:0000313" key="2">
    <source>
        <dbReference type="Proteomes" id="UP000287394"/>
    </source>
</evidence>
<dbReference type="RefSeq" id="WP_119324748.1">
    <property type="nucleotide sequence ID" value="NZ_AP025739.1"/>
</dbReference>